<dbReference type="InterPro" id="IPR036890">
    <property type="entry name" value="HATPase_C_sf"/>
</dbReference>
<evidence type="ECO:0000256" key="5">
    <source>
        <dbReference type="ARBA" id="ARBA00022777"/>
    </source>
</evidence>
<evidence type="ECO:0000256" key="3">
    <source>
        <dbReference type="ARBA" id="ARBA00022679"/>
    </source>
</evidence>
<name>A0A6L3VCB1_9ACTN</name>
<dbReference type="GO" id="GO:0046983">
    <property type="term" value="F:protein dimerization activity"/>
    <property type="evidence" value="ECO:0007669"/>
    <property type="project" value="InterPro"/>
</dbReference>
<feature type="transmembrane region" description="Helical" evidence="10">
    <location>
        <begin position="115"/>
        <end position="134"/>
    </location>
</feature>
<comment type="subcellular location">
    <subcellularLocation>
        <location evidence="1">Cell membrane</location>
        <topology evidence="1">Multi-pass membrane protein</topology>
    </subcellularLocation>
</comment>
<evidence type="ECO:0000256" key="1">
    <source>
        <dbReference type="ARBA" id="ARBA00004651"/>
    </source>
</evidence>
<dbReference type="Gene3D" id="3.30.565.10">
    <property type="entry name" value="Histidine kinase-like ATPase, C-terminal domain"/>
    <property type="match status" value="1"/>
</dbReference>
<evidence type="ECO:0000259" key="11">
    <source>
        <dbReference type="Pfam" id="PF07730"/>
    </source>
</evidence>
<comment type="caution">
    <text evidence="12">The sequence shown here is derived from an EMBL/GenBank/DDBJ whole genome shotgun (WGS) entry which is preliminary data.</text>
</comment>
<sequence length="697" mass="74986">MFAVTQSDVNTQETIVVAQTSLRTAGSPMTHDSALTERHVAGRPGAHRDPVTALSPAGRSRDTSGASGKARCARPWDPGTGRRSRGPSMERMVVVISAPRRRRSPPWFGAETRRALAAGLAVAALAFAAGWPYWRDHAAAAALSLVSTGGIAIVGALLATGARTRRTGLLFLAASLFWAVNWLASWNAGPGPLLSPYAQADFYLTLAVGVLLYPAGRLEYRADRIWTVFACAVLWGCPTALWVTSRPQWAAFRGRHVWWPAPFPDHAAFRVVLEVSAALYLVLAVSFAVVLLLRLPKMSRMRRVVALPVTLALAFVGLSAALTQRPIMEESISLDALLRVYAIQGAVSALIPLALLASGLRVRLAELAVAGRMLRLTAPVSVERIRDALRDVLQDPSLQLWFWAPAEQVYVDISGRPVAMDLDDALPAGRDAGDPAEGDAGRWRRRVETAAGEPLAIVELGAALRDHGSLVEAALEAGGRALETARLQSNVQAGLEQVRSAYERLVRAETVERERLARDLHDGAQQRLLALGAMLGTLEALAEDPAVKEHARTCRAELMAALAELRALAREVQPALLVQDGLGPALEVVAERLGTRVLLDVTAERYSREIESTLYSVLCEALSYAVERARATRVTVRVRPDGHLLVAEVSDDGERPDGEPGAVPGGLAGRIRALRGHVEIDGEPARGTTVRMVLPCE</sequence>
<keyword evidence="6 10" id="KW-1133">Transmembrane helix</keyword>
<feature type="transmembrane region" description="Helical" evidence="10">
    <location>
        <begin position="267"/>
        <end position="293"/>
    </location>
</feature>
<evidence type="ECO:0000256" key="10">
    <source>
        <dbReference type="SAM" id="Phobius"/>
    </source>
</evidence>
<gene>
    <name evidence="12" type="ORF">F9B16_48755</name>
</gene>
<dbReference type="InterPro" id="IPR050482">
    <property type="entry name" value="Sensor_HK_TwoCompSys"/>
</dbReference>
<evidence type="ECO:0000313" key="12">
    <source>
        <dbReference type="EMBL" id="KAB2355046.1"/>
    </source>
</evidence>
<feature type="transmembrane region" description="Helical" evidence="10">
    <location>
        <begin position="140"/>
        <end position="160"/>
    </location>
</feature>
<feature type="domain" description="Signal transduction histidine kinase subgroup 3 dimerisation and phosphoacceptor" evidence="11">
    <location>
        <begin position="512"/>
        <end position="575"/>
    </location>
</feature>
<feature type="transmembrane region" description="Helical" evidence="10">
    <location>
        <begin position="167"/>
        <end position="184"/>
    </location>
</feature>
<proteinExistence type="predicted"/>
<feature type="transmembrane region" description="Helical" evidence="10">
    <location>
        <begin position="336"/>
        <end position="357"/>
    </location>
</feature>
<dbReference type="SUPFAM" id="SSF55874">
    <property type="entry name" value="ATPase domain of HSP90 chaperone/DNA topoisomerase II/histidine kinase"/>
    <property type="match status" value="1"/>
</dbReference>
<dbReference type="PANTHER" id="PTHR24421">
    <property type="entry name" value="NITRATE/NITRITE SENSOR PROTEIN NARX-RELATED"/>
    <property type="match status" value="1"/>
</dbReference>
<organism evidence="12 13">
    <name type="scientific">Actinomadura montaniterrae</name>
    <dbReference type="NCBI Taxonomy" id="1803903"/>
    <lineage>
        <taxon>Bacteria</taxon>
        <taxon>Bacillati</taxon>
        <taxon>Actinomycetota</taxon>
        <taxon>Actinomycetes</taxon>
        <taxon>Streptosporangiales</taxon>
        <taxon>Thermomonosporaceae</taxon>
        <taxon>Actinomadura</taxon>
    </lineage>
</organism>
<dbReference type="Pfam" id="PF07730">
    <property type="entry name" value="HisKA_3"/>
    <property type="match status" value="1"/>
</dbReference>
<keyword evidence="13" id="KW-1185">Reference proteome</keyword>
<evidence type="ECO:0000256" key="8">
    <source>
        <dbReference type="ARBA" id="ARBA00023136"/>
    </source>
</evidence>
<evidence type="ECO:0000256" key="6">
    <source>
        <dbReference type="ARBA" id="ARBA00022989"/>
    </source>
</evidence>
<dbReference type="OrthoDB" id="5241729at2"/>
<feature type="transmembrane region" description="Helical" evidence="10">
    <location>
        <begin position="305"/>
        <end position="324"/>
    </location>
</feature>
<dbReference type="EMBL" id="WBMR01000374">
    <property type="protein sequence ID" value="KAB2355046.1"/>
    <property type="molecule type" value="Genomic_DNA"/>
</dbReference>
<dbReference type="GO" id="GO:0000155">
    <property type="term" value="F:phosphorelay sensor kinase activity"/>
    <property type="evidence" value="ECO:0007669"/>
    <property type="project" value="InterPro"/>
</dbReference>
<keyword evidence="5" id="KW-0418">Kinase</keyword>
<evidence type="ECO:0000256" key="9">
    <source>
        <dbReference type="SAM" id="MobiDB-lite"/>
    </source>
</evidence>
<dbReference type="CDD" id="cd16917">
    <property type="entry name" value="HATPase_UhpB-NarQ-NarX-like"/>
    <property type="match status" value="1"/>
</dbReference>
<evidence type="ECO:0000256" key="2">
    <source>
        <dbReference type="ARBA" id="ARBA00022475"/>
    </source>
</evidence>
<dbReference type="Proteomes" id="UP000483004">
    <property type="component" value="Unassembled WGS sequence"/>
</dbReference>
<evidence type="ECO:0000256" key="4">
    <source>
        <dbReference type="ARBA" id="ARBA00022692"/>
    </source>
</evidence>
<dbReference type="GO" id="GO:0005886">
    <property type="term" value="C:plasma membrane"/>
    <property type="evidence" value="ECO:0007669"/>
    <property type="project" value="UniProtKB-SubCell"/>
</dbReference>
<accession>A0A6L3VCB1</accession>
<feature type="transmembrane region" description="Helical" evidence="10">
    <location>
        <begin position="196"/>
        <end position="213"/>
    </location>
</feature>
<keyword evidence="7" id="KW-0902">Two-component regulatory system</keyword>
<keyword evidence="4 10" id="KW-0812">Transmembrane</keyword>
<dbReference type="AlphaFoldDB" id="A0A6L3VCB1"/>
<protein>
    <recommendedName>
        <fullName evidence="11">Signal transduction histidine kinase subgroup 3 dimerisation and phosphoacceptor domain-containing protein</fullName>
    </recommendedName>
</protein>
<keyword evidence="2" id="KW-1003">Cell membrane</keyword>
<feature type="compositionally biased region" description="Basic and acidic residues" evidence="9">
    <location>
        <begin position="40"/>
        <end position="50"/>
    </location>
</feature>
<dbReference type="InterPro" id="IPR011712">
    <property type="entry name" value="Sig_transdc_His_kin_sub3_dim/P"/>
</dbReference>
<evidence type="ECO:0000313" key="13">
    <source>
        <dbReference type="Proteomes" id="UP000483004"/>
    </source>
</evidence>
<evidence type="ECO:0000256" key="7">
    <source>
        <dbReference type="ARBA" id="ARBA00023012"/>
    </source>
</evidence>
<feature type="region of interest" description="Disordered" evidence="9">
    <location>
        <begin position="40"/>
        <end position="89"/>
    </location>
</feature>
<dbReference type="Gene3D" id="1.20.5.1930">
    <property type="match status" value="1"/>
</dbReference>
<keyword evidence="3" id="KW-0808">Transferase</keyword>
<reference evidence="12 13" key="1">
    <citation type="submission" date="2019-09" db="EMBL/GenBank/DDBJ databases">
        <title>Actinomadura physcomitrii sp. nov., a novel actinomycete isolated from moss [Physcomitrium sphaericum (Ludw) Fuernr].</title>
        <authorList>
            <person name="Liu C."/>
            <person name="Zhuang X."/>
        </authorList>
    </citation>
    <scope>NUCLEOTIDE SEQUENCE [LARGE SCALE GENOMIC DNA]</scope>
    <source>
        <strain evidence="12 13">CYP1-1B</strain>
    </source>
</reference>
<dbReference type="PANTHER" id="PTHR24421:SF37">
    <property type="entry name" value="SENSOR HISTIDINE KINASE NARS"/>
    <property type="match status" value="1"/>
</dbReference>
<keyword evidence="8 10" id="KW-0472">Membrane</keyword>
<feature type="transmembrane region" description="Helical" evidence="10">
    <location>
        <begin position="225"/>
        <end position="243"/>
    </location>
</feature>